<name>A0A2H1FFI8_9ARCH</name>
<dbReference type="SUPFAM" id="SSF49265">
    <property type="entry name" value="Fibronectin type III"/>
    <property type="match status" value="2"/>
</dbReference>
<feature type="domain" description="Fibronectin type-III" evidence="1">
    <location>
        <begin position="263"/>
        <end position="358"/>
    </location>
</feature>
<evidence type="ECO:0000313" key="3">
    <source>
        <dbReference type="Proteomes" id="UP000230607"/>
    </source>
</evidence>
<dbReference type="PANTHER" id="PTHR19328">
    <property type="entry name" value="HEDGEHOG-INTERACTING PROTEIN"/>
    <property type="match status" value="1"/>
</dbReference>
<protein>
    <recommendedName>
        <fullName evidence="1">Fibronectin type-III domain-containing protein</fullName>
    </recommendedName>
</protein>
<dbReference type="Proteomes" id="UP000230607">
    <property type="component" value="Chromosome 1"/>
</dbReference>
<dbReference type="SMART" id="SM00060">
    <property type="entry name" value="FN3"/>
    <property type="match status" value="2"/>
</dbReference>
<dbReference type="EMBL" id="LT841358">
    <property type="protein sequence ID" value="SMH71442.1"/>
    <property type="molecule type" value="Genomic_DNA"/>
</dbReference>
<accession>A0A2H1FFI8</accession>
<dbReference type="Pfam" id="PF07995">
    <property type="entry name" value="GSDH"/>
    <property type="match status" value="1"/>
</dbReference>
<gene>
    <name evidence="2" type="ORF">NCS_11249</name>
</gene>
<dbReference type="Gene3D" id="2.60.40.10">
    <property type="entry name" value="Immunoglobulins"/>
    <property type="match status" value="2"/>
</dbReference>
<sequence>MVRYVKKSYSVFGIFVIFAILLMLPTNVISVNPLSLLPNTASATTSSSTTTGSIILDSVKTTSGTVSSLPYQITLSNVNVGTGTNRLLVVGVEANNHNVASVTFGGVPLTNKASTFSNNDAEFWYLTNPSGTGNIVVTMAGSTSVVVGAYSFSGVNQTTPIPTSITNHNTVAGSPTISITTQYPNSWVLDSASIYGGTTLGSPTCTQQWNINMPSAITGASSSSVKTSAGLATCGWTASGSGDMWDDAAIEIKASGTVTIPGSPTSLTATAISSSQINLSWTAPSNNGGSAITGYKIERSTDSGTTWSTIVANTASASTTYSDSGLAASTVYTYRVSAINSVGTGSPSNTASATTSSGTTTGSIILNSVKTTSGTVSSLPYQITLSNVNAGTGTNRLLVVGVEANNNNVASVTFGGVPLTNKAASFANNDAEFWYLTNPSGTGNIVVTMAGSTSVVVGAYSFSGVNQTTPIPTSMINHNIAAGSPTISITTQYPNSWVLDSASIYGGTTLGSPTCTQQWNANIAGAITGASSSTSQASAGSVICSWTASGSGDMWDDAAIEIKASGTVTIPGSPTSLTATTISSSQINLSWTAPSNNGGSAITGYKIERSTDSGTTWSTIVANTASASTTYSDSGLAASTVYTYRVSAINSVGTGSPSNTASATTNPISIVHAISLSTNSVNVGTDVRITGTKFAPNSQITISYDNTTLGVGFQDNGYSTVPLTITTDSNGNFAAIMSTLVSVTGTHTISAHDASANTASQSVTVSPRVYIFPTTGRAGSSVLIPASQGNGFAANSTITIKFDGTTIIPSASITSDATGSFGGNFTIPSGATPGSHTIMISDASGHAFSTLYTVDPNAHAFSAQSVVTGLNFPAYFAFIPDNGPGVDGSGAFMVNEKNTGNVIVFKNVNGQFVKQTVPFVTVPNLQTNYETNGLLGIAFDPNWAISSASQYVYFYVTRTVSGSTVGELIRYHAMTDSSGNIVEDKSVGEQLVLGNIPAFNNGHNGGTLKFDSQGNIYISTGDGWTFTAGQDLTTLEGKILRITPLVSPVNGKLYSIPSTNPFVSSTNTSIKKEIWGYGVRNPYTFDIDLQTGKLYASDVGFNTWERIEDFTTAGSNAGWPNYESPPYDNPQNLTSYTAPLYWYSHQGVEPQTGPTAGLEALSAGSFYHGTIYPNLQGAYFFGDYGVGNIAALLPSSVSPSTTDPASGYPIGQVVPILYGLTDAPIYMQEWNGKLYFMDLNGNINVLNYK</sequence>
<proteinExistence type="predicted"/>
<dbReference type="RefSeq" id="WP_157927411.1">
    <property type="nucleotide sequence ID" value="NZ_LT841358.1"/>
</dbReference>
<dbReference type="AlphaFoldDB" id="A0A2H1FFI8"/>
<dbReference type="InterPro" id="IPR013783">
    <property type="entry name" value="Ig-like_fold"/>
</dbReference>
<dbReference type="Pfam" id="PF00041">
    <property type="entry name" value="fn3"/>
    <property type="match status" value="2"/>
</dbReference>
<dbReference type="InterPro" id="IPR012938">
    <property type="entry name" value="Glc/Sorbosone_DH"/>
</dbReference>
<dbReference type="PRINTS" id="PR00014">
    <property type="entry name" value="FNTYPEIII"/>
</dbReference>
<dbReference type="PANTHER" id="PTHR19328:SF13">
    <property type="entry name" value="HIPL1 PROTEIN"/>
    <property type="match status" value="1"/>
</dbReference>
<dbReference type="PROSITE" id="PS50853">
    <property type="entry name" value="FN3"/>
    <property type="match status" value="2"/>
</dbReference>
<keyword evidence="3" id="KW-1185">Reference proteome</keyword>
<dbReference type="CDD" id="cd00063">
    <property type="entry name" value="FN3"/>
    <property type="match status" value="2"/>
</dbReference>
<reference evidence="3" key="1">
    <citation type="submission" date="2017-03" db="EMBL/GenBank/DDBJ databases">
        <authorList>
            <person name="Herbold C."/>
        </authorList>
    </citation>
    <scope>NUCLEOTIDE SEQUENCE [LARGE SCALE GENOMIC DNA]</scope>
</reference>
<dbReference type="Gene3D" id="2.120.10.30">
    <property type="entry name" value="TolB, C-terminal domain"/>
    <property type="match status" value="1"/>
</dbReference>
<evidence type="ECO:0000259" key="1">
    <source>
        <dbReference type="PROSITE" id="PS50853"/>
    </source>
</evidence>
<dbReference type="InterPro" id="IPR011042">
    <property type="entry name" value="6-blade_b-propeller_TolB-like"/>
</dbReference>
<dbReference type="InterPro" id="IPR003961">
    <property type="entry name" value="FN3_dom"/>
</dbReference>
<feature type="domain" description="Fibronectin type-III" evidence="1">
    <location>
        <begin position="573"/>
        <end position="668"/>
    </location>
</feature>
<dbReference type="InterPro" id="IPR011041">
    <property type="entry name" value="Quinoprot_gluc/sorb_DH_b-prop"/>
</dbReference>
<dbReference type="SUPFAM" id="SSF50952">
    <property type="entry name" value="Soluble quinoprotein glucose dehydrogenase"/>
    <property type="match status" value="1"/>
</dbReference>
<dbReference type="InterPro" id="IPR036116">
    <property type="entry name" value="FN3_sf"/>
</dbReference>
<organism evidence="2 3">
    <name type="scientific">Candidatus Nitrosotalea okcheonensis</name>
    <dbReference type="NCBI Taxonomy" id="1903276"/>
    <lineage>
        <taxon>Archaea</taxon>
        <taxon>Nitrososphaerota</taxon>
        <taxon>Nitrososphaeria</taxon>
        <taxon>Nitrosotaleales</taxon>
        <taxon>Nitrosotaleaceae</taxon>
        <taxon>Nitrosotalea</taxon>
    </lineage>
</organism>
<evidence type="ECO:0000313" key="2">
    <source>
        <dbReference type="EMBL" id="SMH71442.1"/>
    </source>
</evidence>
<dbReference type="OrthoDB" id="6744at2157"/>